<evidence type="ECO:0000256" key="4">
    <source>
        <dbReference type="ARBA" id="ARBA00022801"/>
    </source>
</evidence>
<proteinExistence type="inferred from homology"/>
<dbReference type="AlphaFoldDB" id="A0A1B2DE28"/>
<protein>
    <submittedName>
        <fullName evidence="7">Dihydropyrimidinase</fullName>
    </submittedName>
</protein>
<dbReference type="PANTHER" id="PTHR11647:SF1">
    <property type="entry name" value="COLLAPSIN RESPONSE MEDIATOR PROTEIN"/>
    <property type="match status" value="1"/>
</dbReference>
<dbReference type="PANTHER" id="PTHR11647">
    <property type="entry name" value="HYDRANTOINASE/DIHYDROPYRIMIDINASE FAMILY MEMBER"/>
    <property type="match status" value="1"/>
</dbReference>
<keyword evidence="3" id="KW-0479">Metal-binding</keyword>
<feature type="modified residue" description="N6-carboxylysine" evidence="5">
    <location>
        <position position="156"/>
    </location>
</feature>
<comment type="similarity">
    <text evidence="2">Belongs to the metallo-dependent hydrolases superfamily. Hydantoinase/dihydropyrimidinase family.</text>
</comment>
<dbReference type="SUPFAM" id="SSF51338">
    <property type="entry name" value="Composite domain of metallo-dependent hydrolases"/>
    <property type="match status" value="1"/>
</dbReference>
<keyword evidence="4" id="KW-0378">Hydrolase</keyword>
<dbReference type="InterPro" id="IPR032466">
    <property type="entry name" value="Metal_Hydrolase"/>
</dbReference>
<dbReference type="Gene3D" id="3.20.20.140">
    <property type="entry name" value="Metal-dependent hydrolases"/>
    <property type="match status" value="1"/>
</dbReference>
<sequence length="485" mass="52139">MEKAKLIRNGTIVTAVDTYQADVLIEGGIIQAIGTGLEAAGAAIGAEIIDASGKYLFPGGIDPHTHLDMPFGGTVTADNFETGTIAAAFGGTTTIIDFCLTDKGKPLADSIQRWHAKSAGKSAIDYGFHLMIGEINDAVLAELPEIVHTEGITSFKVFMAYKNVFQADDGTLYRTMLTASELGAMVMVHAENGDVIDYLVAKALAEGHTEPIYHALTRPSMLEGEATGRAAKLAGLTGARLYVVHVTCEEAVRAIAEAREQGFDIWGETCPQYLLLDQSYLELPDFEGAKYVWSPPLREARHQDVLWNALRTGGLQTIGSDQCSFNFSGQKELGREDFSKIPNGGPVIEDRFSLLYSEGVGKGRLTLNQFVDLVSTRSAKLFGLFPRKGTIAVGSDADIVIFDPTIQRVISEAAHHMNVDYNPFEGIAVTGAPVSVLSRGEFVIRDLAFVGRAGAGQYVKRAPYKQPVQGELPAASYKAVGISSK</sequence>
<evidence type="ECO:0000256" key="1">
    <source>
        <dbReference type="ARBA" id="ARBA00001947"/>
    </source>
</evidence>
<gene>
    <name evidence="7" type="ORF">BBD42_05305</name>
</gene>
<dbReference type="SUPFAM" id="SSF51556">
    <property type="entry name" value="Metallo-dependent hydrolases"/>
    <property type="match status" value="1"/>
</dbReference>
<comment type="PTM">
    <text evidence="5">Carbamylation allows a single lysine to coordinate two divalent metal cations.</text>
</comment>
<dbReference type="InterPro" id="IPR050378">
    <property type="entry name" value="Metallo-dep_Hydrolases_sf"/>
</dbReference>
<dbReference type="NCBIfam" id="TIGR02033">
    <property type="entry name" value="D-hydantoinase"/>
    <property type="match status" value="1"/>
</dbReference>
<dbReference type="FunFam" id="3.20.20.140:FF:000076">
    <property type="entry name" value="Dihydropyrimidinase like 2"/>
    <property type="match status" value="1"/>
</dbReference>
<comment type="cofactor">
    <cofactor evidence="1">
        <name>Zn(2+)</name>
        <dbReference type="ChEBI" id="CHEBI:29105"/>
    </cofactor>
</comment>
<dbReference type="GO" id="GO:0005829">
    <property type="term" value="C:cytosol"/>
    <property type="evidence" value="ECO:0007669"/>
    <property type="project" value="TreeGrafter"/>
</dbReference>
<evidence type="ECO:0000256" key="2">
    <source>
        <dbReference type="ARBA" id="ARBA00008829"/>
    </source>
</evidence>
<dbReference type="CDD" id="cd01314">
    <property type="entry name" value="D-HYD"/>
    <property type="match status" value="1"/>
</dbReference>
<dbReference type="RefSeq" id="WP_099517321.1">
    <property type="nucleotide sequence ID" value="NZ_CP016808.1"/>
</dbReference>
<dbReference type="InterPro" id="IPR006680">
    <property type="entry name" value="Amidohydro-rel"/>
</dbReference>
<dbReference type="EMBL" id="CP016808">
    <property type="protein sequence ID" value="ANY65945.1"/>
    <property type="molecule type" value="Genomic_DNA"/>
</dbReference>
<evidence type="ECO:0000256" key="3">
    <source>
        <dbReference type="ARBA" id="ARBA00022723"/>
    </source>
</evidence>
<dbReference type="Pfam" id="PF01979">
    <property type="entry name" value="Amidohydro_1"/>
    <property type="match status" value="1"/>
</dbReference>
<evidence type="ECO:0000256" key="5">
    <source>
        <dbReference type="PIRSR" id="PIRSR611778-50"/>
    </source>
</evidence>
<dbReference type="InterPro" id="IPR011059">
    <property type="entry name" value="Metal-dep_hydrolase_composite"/>
</dbReference>
<evidence type="ECO:0000259" key="6">
    <source>
        <dbReference type="Pfam" id="PF01979"/>
    </source>
</evidence>
<accession>A0A1B2DE28</accession>
<organism evidence="7">
    <name type="scientific">Paenibacillus sp. BIHB 4019</name>
    <dbReference type="NCBI Taxonomy" id="1870819"/>
    <lineage>
        <taxon>Bacteria</taxon>
        <taxon>Bacillati</taxon>
        <taxon>Bacillota</taxon>
        <taxon>Bacilli</taxon>
        <taxon>Bacillales</taxon>
        <taxon>Paenibacillaceae</taxon>
        <taxon>Paenibacillus</taxon>
    </lineage>
</organism>
<dbReference type="InterPro" id="IPR011778">
    <property type="entry name" value="Hydantoinase/dihydroPyrase"/>
</dbReference>
<feature type="domain" description="Amidohydrolase-related" evidence="6">
    <location>
        <begin position="55"/>
        <end position="443"/>
    </location>
</feature>
<dbReference type="GO" id="GO:0046872">
    <property type="term" value="F:metal ion binding"/>
    <property type="evidence" value="ECO:0007669"/>
    <property type="project" value="UniProtKB-KW"/>
</dbReference>
<name>A0A1B2DE28_9BACL</name>
<reference evidence="7" key="1">
    <citation type="submission" date="2016-08" db="EMBL/GenBank/DDBJ databases">
        <title>Complete Genome Seqeunce of Paenibacillus sp. BIHB 4019 from tea rhizoplane.</title>
        <authorList>
            <person name="Thakur R."/>
            <person name="Swarnkar M.K."/>
            <person name="Gulati A."/>
        </authorList>
    </citation>
    <scope>NUCLEOTIDE SEQUENCE [LARGE SCALE GENOMIC DNA]</scope>
    <source>
        <strain evidence="7">BIHB4019</strain>
    </source>
</reference>
<dbReference type="Gene3D" id="2.30.40.10">
    <property type="entry name" value="Urease, subunit C, domain 1"/>
    <property type="match status" value="1"/>
</dbReference>
<dbReference type="GO" id="GO:0016812">
    <property type="term" value="F:hydrolase activity, acting on carbon-nitrogen (but not peptide) bonds, in cyclic amides"/>
    <property type="evidence" value="ECO:0007669"/>
    <property type="project" value="TreeGrafter"/>
</dbReference>
<evidence type="ECO:0000313" key="7">
    <source>
        <dbReference type="EMBL" id="ANY65945.1"/>
    </source>
</evidence>